<organism evidence="5 6">
    <name type="scientific">Lasius platythorax</name>
    <dbReference type="NCBI Taxonomy" id="488582"/>
    <lineage>
        <taxon>Eukaryota</taxon>
        <taxon>Metazoa</taxon>
        <taxon>Ecdysozoa</taxon>
        <taxon>Arthropoda</taxon>
        <taxon>Hexapoda</taxon>
        <taxon>Insecta</taxon>
        <taxon>Pterygota</taxon>
        <taxon>Neoptera</taxon>
        <taxon>Endopterygota</taxon>
        <taxon>Hymenoptera</taxon>
        <taxon>Apocrita</taxon>
        <taxon>Aculeata</taxon>
        <taxon>Formicoidea</taxon>
        <taxon>Formicidae</taxon>
        <taxon>Formicinae</taxon>
        <taxon>Lasius</taxon>
        <taxon>Lasius</taxon>
    </lineage>
</organism>
<evidence type="ECO:0000313" key="6">
    <source>
        <dbReference type="Proteomes" id="UP001497644"/>
    </source>
</evidence>
<keyword evidence="2" id="KW-0964">Secreted</keyword>
<comment type="subcellular location">
    <subcellularLocation>
        <location evidence="1">Secreted</location>
    </subcellularLocation>
</comment>
<reference evidence="5" key="1">
    <citation type="submission" date="2024-04" db="EMBL/GenBank/DDBJ databases">
        <authorList>
            <consortium name="Molecular Ecology Group"/>
        </authorList>
    </citation>
    <scope>NUCLEOTIDE SEQUENCE</scope>
</reference>
<dbReference type="GO" id="GO:0008200">
    <property type="term" value="F:ion channel inhibitor activity"/>
    <property type="evidence" value="ECO:0007669"/>
    <property type="project" value="InterPro"/>
</dbReference>
<accession>A0AAV2N772</accession>
<dbReference type="PROSITE" id="PS51257">
    <property type="entry name" value="PROKAR_LIPOPROTEIN"/>
    <property type="match status" value="1"/>
</dbReference>
<proteinExistence type="predicted"/>
<feature type="chain" id="PRO_5043797081" evidence="4">
    <location>
        <begin position="21"/>
        <end position="67"/>
    </location>
</feature>
<evidence type="ECO:0000256" key="4">
    <source>
        <dbReference type="SAM" id="SignalP"/>
    </source>
</evidence>
<name>A0AAV2N772_9HYME</name>
<feature type="signal peptide" evidence="4">
    <location>
        <begin position="1"/>
        <end position="20"/>
    </location>
</feature>
<dbReference type="Proteomes" id="UP001497644">
    <property type="component" value="Chromosome 10"/>
</dbReference>
<dbReference type="EMBL" id="OZ034833">
    <property type="protein sequence ID" value="CAL1675160.1"/>
    <property type="molecule type" value="Genomic_DNA"/>
</dbReference>
<dbReference type="GO" id="GO:0005576">
    <property type="term" value="C:extracellular region"/>
    <property type="evidence" value="ECO:0007669"/>
    <property type="project" value="UniProtKB-SubCell"/>
</dbReference>
<gene>
    <name evidence="5" type="ORF">LPLAT_LOCUS1645</name>
</gene>
<evidence type="ECO:0000256" key="1">
    <source>
        <dbReference type="ARBA" id="ARBA00004613"/>
    </source>
</evidence>
<evidence type="ECO:0000256" key="2">
    <source>
        <dbReference type="ARBA" id="ARBA00022525"/>
    </source>
</evidence>
<protein>
    <submittedName>
        <fullName evidence="5">Uncharacterized protein</fullName>
    </submittedName>
</protein>
<dbReference type="AlphaFoldDB" id="A0AAV2N772"/>
<sequence>MGKLVLLLCLAFLAMSVVMACQPRGSSCRHSSECCRGLECNSRENRCDRYGLNPLLRIQEYEQEMSD</sequence>
<evidence type="ECO:0000313" key="5">
    <source>
        <dbReference type="EMBL" id="CAL1675160.1"/>
    </source>
</evidence>
<dbReference type="InterPro" id="IPR011696">
    <property type="entry name" value="Huwentoxin-1"/>
</dbReference>
<keyword evidence="4" id="KW-0732">Signal</keyword>
<evidence type="ECO:0000256" key="3">
    <source>
        <dbReference type="ARBA" id="ARBA00023157"/>
    </source>
</evidence>
<keyword evidence="3" id="KW-1015">Disulfide bond</keyword>
<dbReference type="Pfam" id="PF07740">
    <property type="entry name" value="Toxin_12"/>
    <property type="match status" value="1"/>
</dbReference>
<keyword evidence="6" id="KW-1185">Reference proteome</keyword>